<feature type="domain" description="Excalibur calcium-binding" evidence="1">
    <location>
        <begin position="79"/>
        <end position="119"/>
    </location>
</feature>
<protein>
    <recommendedName>
        <fullName evidence="1">Excalibur calcium-binding domain-containing protein</fullName>
    </recommendedName>
</protein>
<name>A0A7S4TA81_9STRA</name>
<dbReference type="EMBL" id="HBNS01061820">
    <property type="protein sequence ID" value="CAE4670042.1"/>
    <property type="molecule type" value="Transcribed_RNA"/>
</dbReference>
<accession>A0A7S4TA81</accession>
<dbReference type="SMART" id="SM00894">
    <property type="entry name" value="Excalibur"/>
    <property type="match status" value="1"/>
</dbReference>
<dbReference type="Pfam" id="PF05901">
    <property type="entry name" value="Excalibur"/>
    <property type="match status" value="1"/>
</dbReference>
<gene>
    <name evidence="2" type="ORF">DBRI00130_LOCUS44586</name>
</gene>
<dbReference type="InterPro" id="IPR008613">
    <property type="entry name" value="Excalibur_Ca-bd_domain"/>
</dbReference>
<evidence type="ECO:0000313" key="2">
    <source>
        <dbReference type="EMBL" id="CAE4670042.1"/>
    </source>
</evidence>
<dbReference type="AlphaFoldDB" id="A0A7S4TA81"/>
<sequence length="125" mass="13721">MNVKYEELLSKYQEEAKREKKGLWGVCAPTTISSSSKALLTASSSSLSSSPSKAAAAVDTTITKTTNTMKKQNMENPGDVKNCKDFNTYNEAKAWYDTYFDLYGDVAKLDGDGDGIPCESLLRKK</sequence>
<evidence type="ECO:0000259" key="1">
    <source>
        <dbReference type="SMART" id="SM00894"/>
    </source>
</evidence>
<organism evidence="2">
    <name type="scientific">Ditylum brightwellii</name>
    <dbReference type="NCBI Taxonomy" id="49249"/>
    <lineage>
        <taxon>Eukaryota</taxon>
        <taxon>Sar</taxon>
        <taxon>Stramenopiles</taxon>
        <taxon>Ochrophyta</taxon>
        <taxon>Bacillariophyta</taxon>
        <taxon>Mediophyceae</taxon>
        <taxon>Lithodesmiophycidae</taxon>
        <taxon>Lithodesmiales</taxon>
        <taxon>Lithodesmiaceae</taxon>
        <taxon>Ditylum</taxon>
    </lineage>
</organism>
<proteinExistence type="predicted"/>
<reference evidence="2" key="1">
    <citation type="submission" date="2021-01" db="EMBL/GenBank/DDBJ databases">
        <authorList>
            <person name="Corre E."/>
            <person name="Pelletier E."/>
            <person name="Niang G."/>
            <person name="Scheremetjew M."/>
            <person name="Finn R."/>
            <person name="Kale V."/>
            <person name="Holt S."/>
            <person name="Cochrane G."/>
            <person name="Meng A."/>
            <person name="Brown T."/>
            <person name="Cohen L."/>
        </authorList>
    </citation>
    <scope>NUCLEOTIDE SEQUENCE</scope>
    <source>
        <strain evidence="2">GSO104</strain>
    </source>
</reference>